<evidence type="ECO:0000259" key="12">
    <source>
        <dbReference type="PROSITE" id="PS51030"/>
    </source>
</evidence>
<evidence type="ECO:0000256" key="4">
    <source>
        <dbReference type="ARBA" id="ARBA00022771"/>
    </source>
</evidence>
<evidence type="ECO:0000256" key="1">
    <source>
        <dbReference type="ARBA" id="ARBA00004123"/>
    </source>
</evidence>
<name>A0A8R1HJJ0_CAEJA</name>
<evidence type="ECO:0000259" key="13">
    <source>
        <dbReference type="PROSITE" id="PS51843"/>
    </source>
</evidence>
<organism evidence="14 15">
    <name type="scientific">Caenorhabditis japonica</name>
    <dbReference type="NCBI Taxonomy" id="281687"/>
    <lineage>
        <taxon>Eukaryota</taxon>
        <taxon>Metazoa</taxon>
        <taxon>Ecdysozoa</taxon>
        <taxon>Nematoda</taxon>
        <taxon>Chromadorea</taxon>
        <taxon>Rhabditida</taxon>
        <taxon>Rhabditina</taxon>
        <taxon>Rhabditomorpha</taxon>
        <taxon>Rhabditoidea</taxon>
        <taxon>Rhabditidae</taxon>
        <taxon>Peloderinae</taxon>
        <taxon>Caenorhabditis</taxon>
    </lineage>
</organism>
<protein>
    <recommendedName>
        <fullName evidence="16">Nuclear receptor domain-containing protein</fullName>
    </recommendedName>
</protein>
<evidence type="ECO:0000256" key="10">
    <source>
        <dbReference type="ARBA" id="ARBA00023242"/>
    </source>
</evidence>
<accession>A0A8R1HJJ0</accession>
<keyword evidence="8 11" id="KW-0804">Transcription</keyword>
<dbReference type="CDD" id="cd06960">
    <property type="entry name" value="NR_DBD_HNF4A"/>
    <property type="match status" value="1"/>
</dbReference>
<keyword evidence="9 11" id="KW-0675">Receptor</keyword>
<dbReference type="SUPFAM" id="SSF48508">
    <property type="entry name" value="Nuclear receptor ligand-binding domain"/>
    <property type="match status" value="1"/>
</dbReference>
<dbReference type="GO" id="GO:0000978">
    <property type="term" value="F:RNA polymerase II cis-regulatory region sequence-specific DNA binding"/>
    <property type="evidence" value="ECO:0007669"/>
    <property type="project" value="InterPro"/>
</dbReference>
<evidence type="ECO:0000256" key="11">
    <source>
        <dbReference type="RuleBase" id="RU004334"/>
    </source>
</evidence>
<evidence type="ECO:0008006" key="16">
    <source>
        <dbReference type="Google" id="ProtNLM"/>
    </source>
</evidence>
<dbReference type="SMART" id="SM00399">
    <property type="entry name" value="ZnF_C4"/>
    <property type="match status" value="1"/>
</dbReference>
<dbReference type="EnsemblMetazoa" id="CJA03572.1">
    <property type="protein sequence ID" value="CJA03572.1"/>
    <property type="gene ID" value="WBGene00122776"/>
</dbReference>
<dbReference type="Gene3D" id="3.30.50.10">
    <property type="entry name" value="Erythroid Transcription Factor GATA-1, subunit A"/>
    <property type="match status" value="1"/>
</dbReference>
<dbReference type="Pfam" id="PF00105">
    <property type="entry name" value="zf-C4"/>
    <property type="match status" value="1"/>
</dbReference>
<feature type="domain" description="Nuclear receptor" evidence="12">
    <location>
        <begin position="20"/>
        <end position="97"/>
    </location>
</feature>
<feature type="domain" description="NR LBD" evidence="13">
    <location>
        <begin position="182"/>
        <end position="425"/>
    </location>
</feature>
<comment type="subcellular location">
    <subcellularLocation>
        <location evidence="1 11">Nucleus</location>
    </subcellularLocation>
</comment>
<dbReference type="GO" id="GO:0005634">
    <property type="term" value="C:nucleus"/>
    <property type="evidence" value="ECO:0007669"/>
    <property type="project" value="UniProtKB-SubCell"/>
</dbReference>
<dbReference type="InterPro" id="IPR049636">
    <property type="entry name" value="HNF4-like_DBD"/>
</dbReference>
<dbReference type="InterPro" id="IPR001628">
    <property type="entry name" value="Znf_hrmn_rcpt"/>
</dbReference>
<dbReference type="PRINTS" id="PR00047">
    <property type="entry name" value="STROIDFINGER"/>
</dbReference>
<keyword evidence="7 11" id="KW-0238">DNA-binding</keyword>
<evidence type="ECO:0000313" key="14">
    <source>
        <dbReference type="EnsemblMetazoa" id="CJA03572.1"/>
    </source>
</evidence>
<evidence type="ECO:0000256" key="9">
    <source>
        <dbReference type="ARBA" id="ARBA00023170"/>
    </source>
</evidence>
<keyword evidence="10 11" id="KW-0539">Nucleus</keyword>
<dbReference type="PANTHER" id="PTHR45680:SF6">
    <property type="entry name" value="NUCLEAR HORMONE RECEPTOR FAMILY-RELATED"/>
    <property type="match status" value="1"/>
</dbReference>
<dbReference type="Gene3D" id="1.10.565.10">
    <property type="entry name" value="Retinoid X Receptor"/>
    <property type="match status" value="1"/>
</dbReference>
<evidence type="ECO:0000313" key="15">
    <source>
        <dbReference type="Proteomes" id="UP000005237"/>
    </source>
</evidence>
<dbReference type="AlphaFoldDB" id="A0A8R1HJJ0"/>
<proteinExistence type="inferred from homology"/>
<dbReference type="InterPro" id="IPR051152">
    <property type="entry name" value="C.elegans_Orphan_NR"/>
</dbReference>
<evidence type="ECO:0000256" key="2">
    <source>
        <dbReference type="ARBA" id="ARBA00005993"/>
    </source>
</evidence>
<dbReference type="PROSITE" id="PS51030">
    <property type="entry name" value="NUCLEAR_REC_DBD_2"/>
    <property type="match status" value="1"/>
</dbReference>
<keyword evidence="3 11" id="KW-0479">Metal-binding</keyword>
<dbReference type="PROSITE" id="PS00031">
    <property type="entry name" value="NUCLEAR_REC_DBD_1"/>
    <property type="match status" value="1"/>
</dbReference>
<keyword evidence="6 11" id="KW-0805">Transcription regulation</keyword>
<keyword evidence="15" id="KW-1185">Reference proteome</keyword>
<sequence length="426" mass="50501">MIDSSSPSTSSSSSTPKSMSEKCLVCFQPAHGNHFGADCCRACAAFFRRVFVTHKQQFECRKGDNRCAPDVFGRWICKRCRADKCFQLGMKPDNIQRNRDRFVCSENFYSAKRRKLDESIIPLSVERFVGRKTIYNYSLRDGSKMEHITFFDLSPIISDADYILKKTPKIDNKLKFKSSLEQLTHGLRVVRKSQVWESLPEMRKIGKAETWKNWVEEMRRAGKWIMHFEEFRELEQEQKLKILKCMWHLFTRMERIAMTAEMRSQKLCENHEFVFDPERRINYKQLEIDTDWFSDQSHEVVKSFIGPLHIWFCDQLIIEFMELKPTDEELTYMLCNLCFHMTGNKLGGRIQEILERLQDILANDLHKYYLGNDKNSRYSHRLTKMLALNRKYQSSMTARRQGIFLADTFSIFRVKMSHPEMFLFSC</sequence>
<evidence type="ECO:0000256" key="5">
    <source>
        <dbReference type="ARBA" id="ARBA00022833"/>
    </source>
</evidence>
<evidence type="ECO:0000256" key="7">
    <source>
        <dbReference type="ARBA" id="ARBA00023125"/>
    </source>
</evidence>
<dbReference type="Pfam" id="PF00104">
    <property type="entry name" value="Hormone_recep"/>
    <property type="match status" value="1"/>
</dbReference>
<reference evidence="15" key="1">
    <citation type="submission" date="2010-08" db="EMBL/GenBank/DDBJ databases">
        <authorList>
            <consortium name="Caenorhabditis japonica Sequencing Consortium"/>
            <person name="Wilson R.K."/>
        </authorList>
    </citation>
    <scope>NUCLEOTIDE SEQUENCE [LARGE SCALE GENOMIC DNA]</scope>
    <source>
        <strain evidence="15">DF5081</strain>
    </source>
</reference>
<keyword evidence="4 11" id="KW-0863">Zinc-finger</keyword>
<dbReference type="SUPFAM" id="SSF57716">
    <property type="entry name" value="Glucocorticoid receptor-like (DNA-binding domain)"/>
    <property type="match status" value="1"/>
</dbReference>
<dbReference type="GO" id="GO:0003700">
    <property type="term" value="F:DNA-binding transcription factor activity"/>
    <property type="evidence" value="ECO:0007669"/>
    <property type="project" value="InterPro"/>
</dbReference>
<dbReference type="PANTHER" id="PTHR45680">
    <property type="entry name" value="NUCLEAR HORMONE RECEPTOR FAMILY"/>
    <property type="match status" value="1"/>
</dbReference>
<dbReference type="InterPro" id="IPR035500">
    <property type="entry name" value="NHR-like_dom_sf"/>
</dbReference>
<dbReference type="PROSITE" id="PS51843">
    <property type="entry name" value="NR_LBD"/>
    <property type="match status" value="1"/>
</dbReference>
<keyword evidence="5 11" id="KW-0862">Zinc</keyword>
<reference evidence="14" key="2">
    <citation type="submission" date="2022-06" db="UniProtKB">
        <authorList>
            <consortium name="EnsemblMetazoa"/>
        </authorList>
    </citation>
    <scope>IDENTIFICATION</scope>
    <source>
        <strain evidence="14">DF5081</strain>
    </source>
</reference>
<dbReference type="Proteomes" id="UP000005237">
    <property type="component" value="Unassembled WGS sequence"/>
</dbReference>
<dbReference type="InterPro" id="IPR013088">
    <property type="entry name" value="Znf_NHR/GATA"/>
</dbReference>
<dbReference type="InterPro" id="IPR000536">
    <property type="entry name" value="Nucl_hrmn_rcpt_lig-bd"/>
</dbReference>
<dbReference type="OMA" id="WIMHFEE"/>
<dbReference type="GO" id="GO:0008270">
    <property type="term" value="F:zinc ion binding"/>
    <property type="evidence" value="ECO:0007669"/>
    <property type="project" value="UniProtKB-KW"/>
</dbReference>
<evidence type="ECO:0000256" key="6">
    <source>
        <dbReference type="ARBA" id="ARBA00023015"/>
    </source>
</evidence>
<comment type="similarity">
    <text evidence="2 11">Belongs to the nuclear hormone receptor family.</text>
</comment>
<evidence type="ECO:0000256" key="8">
    <source>
        <dbReference type="ARBA" id="ARBA00023163"/>
    </source>
</evidence>
<evidence type="ECO:0000256" key="3">
    <source>
        <dbReference type="ARBA" id="ARBA00022723"/>
    </source>
</evidence>
<dbReference type="SMART" id="SM00430">
    <property type="entry name" value="HOLI"/>
    <property type="match status" value="1"/>
</dbReference>